<reference evidence="1 2" key="2">
    <citation type="journal article" date="2022" name="Mol. Ecol. Resour.">
        <title>The genomes of chicory, endive, great burdock and yacon provide insights into Asteraceae paleo-polyploidization history and plant inulin production.</title>
        <authorList>
            <person name="Fan W."/>
            <person name="Wang S."/>
            <person name="Wang H."/>
            <person name="Wang A."/>
            <person name="Jiang F."/>
            <person name="Liu H."/>
            <person name="Zhao H."/>
            <person name="Xu D."/>
            <person name="Zhang Y."/>
        </authorList>
    </citation>
    <scope>NUCLEOTIDE SEQUENCE [LARGE SCALE GENOMIC DNA]</scope>
    <source>
        <strain evidence="2">cv. Yunnan</strain>
        <tissue evidence="1">Leaves</tissue>
    </source>
</reference>
<protein>
    <submittedName>
        <fullName evidence="1">Uncharacterized protein</fullName>
    </submittedName>
</protein>
<proteinExistence type="predicted"/>
<reference evidence="2" key="1">
    <citation type="journal article" date="2022" name="Mol. Ecol. Resour.">
        <title>The genomes of chicory, endive, great burdock and yacon provide insights into Asteraceae palaeo-polyploidization history and plant inulin production.</title>
        <authorList>
            <person name="Fan W."/>
            <person name="Wang S."/>
            <person name="Wang H."/>
            <person name="Wang A."/>
            <person name="Jiang F."/>
            <person name="Liu H."/>
            <person name="Zhao H."/>
            <person name="Xu D."/>
            <person name="Zhang Y."/>
        </authorList>
    </citation>
    <scope>NUCLEOTIDE SEQUENCE [LARGE SCALE GENOMIC DNA]</scope>
    <source>
        <strain evidence="2">cv. Yunnan</strain>
    </source>
</reference>
<gene>
    <name evidence="1" type="ORF">L1987_53099</name>
</gene>
<name>A0ACB9EUL9_9ASTR</name>
<comment type="caution">
    <text evidence="1">The sequence shown here is derived from an EMBL/GenBank/DDBJ whole genome shotgun (WGS) entry which is preliminary data.</text>
</comment>
<keyword evidence="2" id="KW-1185">Reference proteome</keyword>
<organism evidence="1 2">
    <name type="scientific">Smallanthus sonchifolius</name>
    <dbReference type="NCBI Taxonomy" id="185202"/>
    <lineage>
        <taxon>Eukaryota</taxon>
        <taxon>Viridiplantae</taxon>
        <taxon>Streptophyta</taxon>
        <taxon>Embryophyta</taxon>
        <taxon>Tracheophyta</taxon>
        <taxon>Spermatophyta</taxon>
        <taxon>Magnoliopsida</taxon>
        <taxon>eudicotyledons</taxon>
        <taxon>Gunneridae</taxon>
        <taxon>Pentapetalae</taxon>
        <taxon>asterids</taxon>
        <taxon>campanulids</taxon>
        <taxon>Asterales</taxon>
        <taxon>Asteraceae</taxon>
        <taxon>Asteroideae</taxon>
        <taxon>Heliantheae alliance</taxon>
        <taxon>Millerieae</taxon>
        <taxon>Smallanthus</taxon>
    </lineage>
</organism>
<evidence type="ECO:0000313" key="1">
    <source>
        <dbReference type="EMBL" id="KAI3762659.1"/>
    </source>
</evidence>
<dbReference type="Proteomes" id="UP001056120">
    <property type="component" value="Linkage Group LG17"/>
</dbReference>
<evidence type="ECO:0000313" key="2">
    <source>
        <dbReference type="Proteomes" id="UP001056120"/>
    </source>
</evidence>
<dbReference type="EMBL" id="CM042034">
    <property type="protein sequence ID" value="KAI3762659.1"/>
    <property type="molecule type" value="Genomic_DNA"/>
</dbReference>
<sequence>MVRSMMCRINLPRSFWSYALMTVARLVNLAPTKKVDKTPYEIWHESKPNLSYLRVWGCDAYVTSDSDDNLDPRGEKERTLSRGRSSKSRNGNNIMDLEEIQETQTTAEEVAASDQQEVVADELYINTSIRRSSRFRKEPNRYLWHLEASKVLLVAESNDEPTNYKSAISDPESEKWLEAMNAEMQSMRDNQVWDLIELPPVLGQ</sequence>
<accession>A0ACB9EUL9</accession>